<dbReference type="InterPro" id="IPR035906">
    <property type="entry name" value="MetI-like_sf"/>
</dbReference>
<dbReference type="GO" id="GO:0005886">
    <property type="term" value="C:plasma membrane"/>
    <property type="evidence" value="ECO:0007669"/>
    <property type="project" value="UniProtKB-SubCell"/>
</dbReference>
<evidence type="ECO:0000256" key="3">
    <source>
        <dbReference type="ARBA" id="ARBA00022475"/>
    </source>
</evidence>
<keyword evidence="6 7" id="KW-0472">Membrane</keyword>
<evidence type="ECO:0000256" key="2">
    <source>
        <dbReference type="ARBA" id="ARBA00022448"/>
    </source>
</evidence>
<dbReference type="PROSITE" id="PS50928">
    <property type="entry name" value="ABC_TM1"/>
    <property type="match status" value="1"/>
</dbReference>
<feature type="transmembrane region" description="Helical" evidence="7">
    <location>
        <begin position="78"/>
        <end position="101"/>
    </location>
</feature>
<comment type="similarity">
    <text evidence="7">Belongs to the binding-protein-dependent transport system permease family.</text>
</comment>
<keyword evidence="2 7" id="KW-0813">Transport</keyword>
<name>A0A2W1LBC3_9BACL</name>
<dbReference type="SUPFAM" id="SSF161098">
    <property type="entry name" value="MetI-like"/>
    <property type="match status" value="1"/>
</dbReference>
<dbReference type="PANTHER" id="PTHR43744:SF9">
    <property type="entry name" value="POLYGALACTURONAN_RHAMNOGALACTURONAN TRANSPORT SYSTEM PERMEASE PROTEIN YTCP"/>
    <property type="match status" value="1"/>
</dbReference>
<dbReference type="GO" id="GO:0055085">
    <property type="term" value="P:transmembrane transport"/>
    <property type="evidence" value="ECO:0007669"/>
    <property type="project" value="InterPro"/>
</dbReference>
<dbReference type="CDD" id="cd06261">
    <property type="entry name" value="TM_PBP2"/>
    <property type="match status" value="1"/>
</dbReference>
<comment type="caution">
    <text evidence="9">The sequence shown here is derived from an EMBL/GenBank/DDBJ whole genome shotgun (WGS) entry which is preliminary data.</text>
</comment>
<dbReference type="OrthoDB" id="9810086at2"/>
<comment type="subcellular location">
    <subcellularLocation>
        <location evidence="1 7">Cell membrane</location>
        <topology evidence="1 7">Multi-pass membrane protein</topology>
    </subcellularLocation>
</comment>
<evidence type="ECO:0000313" key="10">
    <source>
        <dbReference type="Proteomes" id="UP000249522"/>
    </source>
</evidence>
<dbReference type="Pfam" id="PF00528">
    <property type="entry name" value="BPD_transp_1"/>
    <property type="match status" value="1"/>
</dbReference>
<dbReference type="InterPro" id="IPR000515">
    <property type="entry name" value="MetI-like"/>
</dbReference>
<keyword evidence="3" id="KW-1003">Cell membrane</keyword>
<keyword evidence="4 7" id="KW-0812">Transmembrane</keyword>
<evidence type="ECO:0000256" key="4">
    <source>
        <dbReference type="ARBA" id="ARBA00022692"/>
    </source>
</evidence>
<evidence type="ECO:0000256" key="6">
    <source>
        <dbReference type="ARBA" id="ARBA00023136"/>
    </source>
</evidence>
<dbReference type="AlphaFoldDB" id="A0A2W1LBC3"/>
<accession>A0A2W1LBC3</accession>
<evidence type="ECO:0000256" key="7">
    <source>
        <dbReference type="RuleBase" id="RU363032"/>
    </source>
</evidence>
<feature type="transmembrane region" description="Helical" evidence="7">
    <location>
        <begin position="110"/>
        <end position="130"/>
    </location>
</feature>
<evidence type="ECO:0000313" key="9">
    <source>
        <dbReference type="EMBL" id="PZD96203.1"/>
    </source>
</evidence>
<feature type="transmembrane region" description="Helical" evidence="7">
    <location>
        <begin position="258"/>
        <end position="277"/>
    </location>
</feature>
<evidence type="ECO:0000256" key="1">
    <source>
        <dbReference type="ARBA" id="ARBA00004651"/>
    </source>
</evidence>
<feature type="transmembrane region" description="Helical" evidence="7">
    <location>
        <begin position="142"/>
        <end position="162"/>
    </location>
</feature>
<dbReference type="EMBL" id="QKRB01000042">
    <property type="protein sequence ID" value="PZD96203.1"/>
    <property type="molecule type" value="Genomic_DNA"/>
</dbReference>
<gene>
    <name evidence="9" type="ORF">DNH61_09450</name>
</gene>
<feature type="transmembrane region" description="Helical" evidence="7">
    <location>
        <begin position="183"/>
        <end position="208"/>
    </location>
</feature>
<sequence>MRKLRIHPGGLLFDIVNMGMMLLLCVTTLYPFLYLLTMSLSPSDVSFITIKIWPEKFTWANYQMVFEHDFIRSGFVNAVIRTVLGTLITLVVTVSAAYVLAKPYFPHRKFWTQLIVLTMFFSGGLIPTYLMIKGLNLMNTVWALVLPSMVSAFQLIVTRNFLQSLPAELEESAKIDGANDIYILWKIVIPLSMPILVTLGLWNIVFHWNQWFDSMLYMTRPENEVLQVVMRRIVLDGEMDMLSTAVPEMQRQVNTETLKAATIMFTTIPIVLIYPFVQKYFIKGMLVGAVKG</sequence>
<keyword evidence="10" id="KW-1185">Reference proteome</keyword>
<reference evidence="9 10" key="1">
    <citation type="submission" date="2018-06" db="EMBL/GenBank/DDBJ databases">
        <title>Paenibacillus imtechensis sp. nov.</title>
        <authorList>
            <person name="Pinnaka A.K."/>
            <person name="Singh H."/>
            <person name="Kaur M."/>
        </authorList>
    </citation>
    <scope>NUCLEOTIDE SEQUENCE [LARGE SCALE GENOMIC DNA]</scope>
    <source>
        <strain evidence="9 10">SMB1</strain>
    </source>
</reference>
<proteinExistence type="inferred from homology"/>
<dbReference type="Proteomes" id="UP000249522">
    <property type="component" value="Unassembled WGS sequence"/>
</dbReference>
<evidence type="ECO:0000256" key="5">
    <source>
        <dbReference type="ARBA" id="ARBA00022989"/>
    </source>
</evidence>
<evidence type="ECO:0000259" key="8">
    <source>
        <dbReference type="PROSITE" id="PS50928"/>
    </source>
</evidence>
<dbReference type="PANTHER" id="PTHR43744">
    <property type="entry name" value="ABC TRANSPORTER PERMEASE PROTEIN MG189-RELATED-RELATED"/>
    <property type="match status" value="1"/>
</dbReference>
<keyword evidence="5 7" id="KW-1133">Transmembrane helix</keyword>
<dbReference type="Gene3D" id="1.10.3720.10">
    <property type="entry name" value="MetI-like"/>
    <property type="match status" value="1"/>
</dbReference>
<feature type="transmembrane region" description="Helical" evidence="7">
    <location>
        <begin position="12"/>
        <end position="33"/>
    </location>
</feature>
<protein>
    <submittedName>
        <fullName evidence="9">ABC transporter permease</fullName>
    </submittedName>
</protein>
<feature type="domain" description="ABC transmembrane type-1" evidence="8">
    <location>
        <begin position="75"/>
        <end position="276"/>
    </location>
</feature>
<organism evidence="9 10">
    <name type="scientific">Paenibacillus sambharensis</name>
    <dbReference type="NCBI Taxonomy" id="1803190"/>
    <lineage>
        <taxon>Bacteria</taxon>
        <taxon>Bacillati</taxon>
        <taxon>Bacillota</taxon>
        <taxon>Bacilli</taxon>
        <taxon>Bacillales</taxon>
        <taxon>Paenibacillaceae</taxon>
        <taxon>Paenibacillus</taxon>
    </lineage>
</organism>